<dbReference type="STRING" id="35608.A0A2U1NPL9"/>
<dbReference type="EMBL" id="PKPP01002410">
    <property type="protein sequence ID" value="PWA75446.1"/>
    <property type="molecule type" value="Genomic_DNA"/>
</dbReference>
<name>A0A2U1NPL9_ARTAN</name>
<dbReference type="FunFam" id="2.10.25.10:FF:000038">
    <property type="entry name" value="Fibrillin 2"/>
    <property type="match status" value="1"/>
</dbReference>
<keyword evidence="8" id="KW-1185">Reference proteome</keyword>
<dbReference type="SMART" id="SM00181">
    <property type="entry name" value="EGF"/>
    <property type="match status" value="1"/>
</dbReference>
<protein>
    <submittedName>
        <fullName evidence="7">EGF-like calcium-binding</fullName>
    </submittedName>
</protein>
<dbReference type="InterPro" id="IPR001881">
    <property type="entry name" value="EGF-like_Ca-bd_dom"/>
</dbReference>
<dbReference type="InterPro" id="IPR049883">
    <property type="entry name" value="NOTCH1_EGF-like"/>
</dbReference>
<feature type="domain" description="EGF-like" evidence="6">
    <location>
        <begin position="23"/>
        <end position="57"/>
    </location>
</feature>
<keyword evidence="4" id="KW-1015">Disulfide bond</keyword>
<dbReference type="SMART" id="SM00179">
    <property type="entry name" value="EGF_CA"/>
    <property type="match status" value="1"/>
</dbReference>
<evidence type="ECO:0000313" key="7">
    <source>
        <dbReference type="EMBL" id="PWA75446.1"/>
    </source>
</evidence>
<dbReference type="OrthoDB" id="4062651at2759"/>
<keyword evidence="3" id="KW-0677">Repeat</keyword>
<dbReference type="PROSITE" id="PS50026">
    <property type="entry name" value="EGF_3"/>
    <property type="match status" value="1"/>
</dbReference>
<dbReference type="GO" id="GO:0005509">
    <property type="term" value="F:calcium ion binding"/>
    <property type="evidence" value="ECO:0007669"/>
    <property type="project" value="InterPro"/>
</dbReference>
<evidence type="ECO:0000313" key="8">
    <source>
        <dbReference type="Proteomes" id="UP000245207"/>
    </source>
</evidence>
<evidence type="ECO:0000256" key="2">
    <source>
        <dbReference type="ARBA" id="ARBA00022729"/>
    </source>
</evidence>
<dbReference type="Proteomes" id="UP000245207">
    <property type="component" value="Unassembled WGS sequence"/>
</dbReference>
<gene>
    <name evidence="7" type="ORF">CTI12_AA242410</name>
</gene>
<accession>A0A2U1NPL9</accession>
<evidence type="ECO:0000256" key="4">
    <source>
        <dbReference type="ARBA" id="ARBA00023157"/>
    </source>
</evidence>
<proteinExistence type="predicted"/>
<organism evidence="7 8">
    <name type="scientific">Artemisia annua</name>
    <name type="common">Sweet wormwood</name>
    <dbReference type="NCBI Taxonomy" id="35608"/>
    <lineage>
        <taxon>Eukaryota</taxon>
        <taxon>Viridiplantae</taxon>
        <taxon>Streptophyta</taxon>
        <taxon>Embryophyta</taxon>
        <taxon>Tracheophyta</taxon>
        <taxon>Spermatophyta</taxon>
        <taxon>Magnoliopsida</taxon>
        <taxon>eudicotyledons</taxon>
        <taxon>Gunneridae</taxon>
        <taxon>Pentapetalae</taxon>
        <taxon>asterids</taxon>
        <taxon>campanulids</taxon>
        <taxon>Asterales</taxon>
        <taxon>Asteraceae</taxon>
        <taxon>Asteroideae</taxon>
        <taxon>Anthemideae</taxon>
        <taxon>Artemisiinae</taxon>
        <taxon>Artemisia</taxon>
    </lineage>
</organism>
<keyword evidence="1 5" id="KW-0245">EGF-like domain</keyword>
<dbReference type="InterPro" id="IPR000152">
    <property type="entry name" value="EGF-type_Asp/Asn_hydroxyl_site"/>
</dbReference>
<dbReference type="CDD" id="cd00054">
    <property type="entry name" value="EGF_CA"/>
    <property type="match status" value="1"/>
</dbReference>
<comment type="caution">
    <text evidence="7">The sequence shown here is derived from an EMBL/GenBank/DDBJ whole genome shotgun (WGS) entry which is preliminary data.</text>
</comment>
<evidence type="ECO:0000256" key="3">
    <source>
        <dbReference type="ARBA" id="ARBA00022737"/>
    </source>
</evidence>
<dbReference type="AlphaFoldDB" id="A0A2U1NPL9"/>
<evidence type="ECO:0000256" key="5">
    <source>
        <dbReference type="PROSITE-ProRule" id="PRU00076"/>
    </source>
</evidence>
<evidence type="ECO:0000259" key="6">
    <source>
        <dbReference type="PROSITE" id="PS50026"/>
    </source>
</evidence>
<sequence>MTHTSYTRKKWLTVPILTDVLTYINECDDPNGNPCDGICTNTPGSYKCSCKDGYDGDGLKNGRGCAKINSQFPVIKFSLGIKVLEIVI</sequence>
<dbReference type="PROSITE" id="PS00010">
    <property type="entry name" value="ASX_HYDROXYL"/>
    <property type="match status" value="1"/>
</dbReference>
<dbReference type="InterPro" id="IPR000742">
    <property type="entry name" value="EGF"/>
</dbReference>
<dbReference type="Pfam" id="PF07645">
    <property type="entry name" value="EGF_CA"/>
    <property type="match status" value="1"/>
</dbReference>
<dbReference type="Gene3D" id="2.10.25.10">
    <property type="entry name" value="Laminin"/>
    <property type="match status" value="1"/>
</dbReference>
<comment type="caution">
    <text evidence="5">Lacks conserved residue(s) required for the propagation of feature annotation.</text>
</comment>
<keyword evidence="2" id="KW-0732">Signal</keyword>
<dbReference type="SUPFAM" id="SSF57196">
    <property type="entry name" value="EGF/Laminin"/>
    <property type="match status" value="1"/>
</dbReference>
<reference evidence="7 8" key="1">
    <citation type="journal article" date="2018" name="Mol. Plant">
        <title>The genome of Artemisia annua provides insight into the evolution of Asteraceae family and artemisinin biosynthesis.</title>
        <authorList>
            <person name="Shen Q."/>
            <person name="Zhang L."/>
            <person name="Liao Z."/>
            <person name="Wang S."/>
            <person name="Yan T."/>
            <person name="Shi P."/>
            <person name="Liu M."/>
            <person name="Fu X."/>
            <person name="Pan Q."/>
            <person name="Wang Y."/>
            <person name="Lv Z."/>
            <person name="Lu X."/>
            <person name="Zhang F."/>
            <person name="Jiang W."/>
            <person name="Ma Y."/>
            <person name="Chen M."/>
            <person name="Hao X."/>
            <person name="Li L."/>
            <person name="Tang Y."/>
            <person name="Lv G."/>
            <person name="Zhou Y."/>
            <person name="Sun X."/>
            <person name="Brodelius P.E."/>
            <person name="Rose J.K.C."/>
            <person name="Tang K."/>
        </authorList>
    </citation>
    <scope>NUCLEOTIDE SEQUENCE [LARGE SCALE GENOMIC DNA]</scope>
    <source>
        <strain evidence="8">cv. Huhao1</strain>
        <tissue evidence="7">Leaf</tissue>
    </source>
</reference>
<evidence type="ECO:0000256" key="1">
    <source>
        <dbReference type="ARBA" id="ARBA00022536"/>
    </source>
</evidence>